<evidence type="ECO:0000256" key="12">
    <source>
        <dbReference type="RuleBase" id="RU003733"/>
    </source>
</evidence>
<comment type="pathway">
    <text evidence="1 11">Polyol metabolism; glycerol degradation via glycerol kinase pathway; sn-glycerol 3-phosphate from glycerol: step 1/1.</text>
</comment>
<feature type="binding site" evidence="11">
    <location>
        <position position="312"/>
    </location>
    <ligand>
        <name>ATP</name>
        <dbReference type="ChEBI" id="CHEBI:30616"/>
    </ligand>
</feature>
<evidence type="ECO:0000256" key="9">
    <source>
        <dbReference type="ARBA" id="ARBA00054633"/>
    </source>
</evidence>
<dbReference type="GO" id="GO:0006072">
    <property type="term" value="P:glycerol-3-phosphate metabolic process"/>
    <property type="evidence" value="ECO:0007669"/>
    <property type="project" value="InterPro"/>
</dbReference>
<protein>
    <recommendedName>
        <fullName evidence="11">Glycerol kinase</fullName>
        <ecNumber evidence="11">2.7.1.30</ecNumber>
    </recommendedName>
    <alternativeName>
        <fullName evidence="11">ATP:glycerol 3-phosphotransferase</fullName>
    </alternativeName>
    <alternativeName>
        <fullName evidence="11">Glycerokinase</fullName>
        <shortName evidence="11">GK</shortName>
    </alternativeName>
</protein>
<feature type="binding site" evidence="11">
    <location>
        <position position="14"/>
    </location>
    <ligand>
        <name>ATP</name>
        <dbReference type="ChEBI" id="CHEBI:30616"/>
    </ligand>
</feature>
<dbReference type="InterPro" id="IPR018485">
    <property type="entry name" value="FGGY_C"/>
</dbReference>
<dbReference type="EMBL" id="CYYV01000005">
    <property type="protein sequence ID" value="CUO02072.1"/>
    <property type="molecule type" value="Genomic_DNA"/>
</dbReference>
<name>A0A174BM07_9FIRM</name>
<feature type="binding site" evidence="11">
    <location>
        <position position="265"/>
    </location>
    <ligand>
        <name>ADP</name>
        <dbReference type="ChEBI" id="CHEBI:456216"/>
    </ligand>
</feature>
<feature type="binding site" evidence="11">
    <location>
        <position position="16"/>
    </location>
    <ligand>
        <name>ADP</name>
        <dbReference type="ChEBI" id="CHEBI:456216"/>
    </ligand>
</feature>
<feature type="binding site" evidence="11">
    <location>
        <position position="83"/>
    </location>
    <ligand>
        <name>sn-glycerol 3-phosphate</name>
        <dbReference type="ChEBI" id="CHEBI:57597"/>
    </ligand>
</feature>
<dbReference type="Pfam" id="PF00370">
    <property type="entry name" value="FGGY_N"/>
    <property type="match status" value="1"/>
</dbReference>
<keyword evidence="21" id="KW-1185">Reference proteome</keyword>
<dbReference type="GO" id="GO:0005829">
    <property type="term" value="C:cytosol"/>
    <property type="evidence" value="ECO:0007669"/>
    <property type="project" value="TreeGrafter"/>
</dbReference>
<evidence type="ECO:0000256" key="8">
    <source>
        <dbReference type="ARBA" id="ARBA00052101"/>
    </source>
</evidence>
<feature type="domain" description="Carbohydrate kinase FGGY C-terminal" evidence="14">
    <location>
        <begin position="260"/>
        <end position="448"/>
    </location>
</feature>
<dbReference type="OrthoDB" id="9805576at2"/>
<dbReference type="Proteomes" id="UP000768180">
    <property type="component" value="Unassembled WGS sequence"/>
</dbReference>
<feature type="binding site" evidence="11">
    <location>
        <position position="409"/>
    </location>
    <ligand>
        <name>ADP</name>
        <dbReference type="ChEBI" id="CHEBI:456216"/>
    </ligand>
</feature>
<dbReference type="PROSITE" id="PS00445">
    <property type="entry name" value="FGGY_KINASES_2"/>
    <property type="match status" value="1"/>
</dbReference>
<dbReference type="GO" id="GO:0004370">
    <property type="term" value="F:glycerol kinase activity"/>
    <property type="evidence" value="ECO:0007669"/>
    <property type="project" value="UniProtKB-UniRule"/>
</dbReference>
<feature type="binding site" evidence="11">
    <location>
        <position position="413"/>
    </location>
    <ligand>
        <name>ADP</name>
        <dbReference type="ChEBI" id="CHEBI:456216"/>
    </ligand>
</feature>
<feature type="binding site" evidence="11">
    <location>
        <position position="243"/>
    </location>
    <ligand>
        <name>sn-glycerol 3-phosphate</name>
        <dbReference type="ChEBI" id="CHEBI:57597"/>
    </ligand>
</feature>
<sequence>MGKYIMALDAGTTSNRCILFDQKGQIVSLAQKEFTQRFPKPGWVEHDANEIWSTMLGVAVEAMQKAGASYEDIAAIGITNQRETTIVWDKKTGEPVYNAIVWQCRRTSEYCDSLMERGLVDRFREKTGLVIDAYFSATKLKWILDEVPGVRERAERGDLYFGTVETWLIWKMTKGKVHVTDYTNASRTMLFNIHTLKWDEDILKELNIPLCMLPEVRPSSCVYGETASTYFGGPIPIAGAAGDQQAALFGQTCYAPGEAKNTYGTGCFLLMNTGEKPVSSTHGLVTTIAWGIGDKITYALEGSIFVGGAAIQWLRDEMKLIESSADSEYMAQKVNDTNGCYVVPAFTGLGAPYWDQYARGTILGLTRGVNKYHVIRATLESITYQVDDVLKAMEADSGMKLSALRVDGGASANNFLMQCQADISQAPVERPCCIETTAMGAAYLAGLAVGYWPDQETVKQNGAIDRTFEPELSKEERDEKMNGWHKAVRYAEGWAK</sequence>
<evidence type="ECO:0000313" key="19">
    <source>
        <dbReference type="Proteomes" id="UP000095706"/>
    </source>
</evidence>
<dbReference type="EMBL" id="JAKNFS010000005">
    <property type="protein sequence ID" value="MCG4764754.1"/>
    <property type="molecule type" value="Genomic_DNA"/>
</dbReference>
<feature type="binding site" evidence="11">
    <location>
        <position position="12"/>
    </location>
    <ligand>
        <name>sn-glycerol 3-phosphate</name>
        <dbReference type="ChEBI" id="CHEBI:57597"/>
    </ligand>
</feature>
<dbReference type="EMBL" id="JAAITQ010000003">
    <property type="protein sequence ID" value="NSE15255.1"/>
    <property type="molecule type" value="Genomic_DNA"/>
</dbReference>
<evidence type="ECO:0000259" key="14">
    <source>
        <dbReference type="Pfam" id="PF02782"/>
    </source>
</evidence>
<dbReference type="InterPro" id="IPR018484">
    <property type="entry name" value="FGGY_N"/>
</dbReference>
<feature type="binding site" evidence="11">
    <location>
        <position position="13"/>
    </location>
    <ligand>
        <name>ATP</name>
        <dbReference type="ChEBI" id="CHEBI:30616"/>
    </ligand>
</feature>
<dbReference type="EMBL" id="CZAL01000004">
    <property type="protein sequence ID" value="CUO97899.1"/>
    <property type="molecule type" value="Genomic_DNA"/>
</dbReference>
<reference evidence="17" key="4">
    <citation type="submission" date="2022-01" db="EMBL/GenBank/DDBJ databases">
        <title>Collection of gut derived symbiotic bacterial strains cultured from healthy donors.</title>
        <authorList>
            <person name="Lin H."/>
            <person name="Kohout C."/>
            <person name="Waligurski E."/>
            <person name="Pamer E.G."/>
        </authorList>
    </citation>
    <scope>NUCLEOTIDE SEQUENCE</scope>
    <source>
        <strain evidence="17">DFI.5.49</strain>
    </source>
</reference>
<feature type="binding site" evidence="11">
    <location>
        <position position="134"/>
    </location>
    <ligand>
        <name>glycerol</name>
        <dbReference type="ChEBI" id="CHEBI:17754"/>
    </ligand>
</feature>
<keyword evidence="4 11" id="KW-0547">Nucleotide-binding</keyword>
<dbReference type="NCBIfam" id="NF000756">
    <property type="entry name" value="PRK00047.1"/>
    <property type="match status" value="1"/>
</dbReference>
<evidence type="ECO:0000256" key="2">
    <source>
        <dbReference type="ARBA" id="ARBA00009156"/>
    </source>
</evidence>
<gene>
    <name evidence="15" type="primary">glpK_1</name>
    <name evidence="11 17" type="synonym">glpK</name>
    <name evidence="15" type="ORF">ERS852406_01095</name>
    <name evidence="16" type="ORF">ERS852498_00949</name>
    <name evidence="18" type="ORF">G5B05_02225</name>
    <name evidence="17" type="ORF">L0N21_04385</name>
</gene>
<feature type="binding site" evidence="11">
    <location>
        <position position="12"/>
    </location>
    <ligand>
        <name>ATP</name>
        <dbReference type="ChEBI" id="CHEBI:30616"/>
    </ligand>
</feature>
<feature type="binding site" evidence="11">
    <location>
        <position position="244"/>
    </location>
    <ligand>
        <name>glycerol</name>
        <dbReference type="ChEBI" id="CHEBI:17754"/>
    </ligand>
</feature>
<evidence type="ECO:0000313" key="16">
    <source>
        <dbReference type="EMBL" id="CUO97899.1"/>
    </source>
</evidence>
<feature type="binding site" evidence="11">
    <location>
        <position position="308"/>
    </location>
    <ligand>
        <name>ADP</name>
        <dbReference type="ChEBI" id="CHEBI:456216"/>
    </ligand>
</feature>
<dbReference type="Proteomes" id="UP000095709">
    <property type="component" value="Unassembled WGS sequence"/>
</dbReference>
<dbReference type="UniPathway" id="UPA00618">
    <property type="reaction ID" value="UER00672"/>
</dbReference>
<dbReference type="HAMAP" id="MF_00186">
    <property type="entry name" value="Glycerol_kin"/>
    <property type="match status" value="1"/>
</dbReference>
<feature type="binding site" evidence="11">
    <location>
        <position position="308"/>
    </location>
    <ligand>
        <name>ATP</name>
        <dbReference type="ChEBI" id="CHEBI:30616"/>
    </ligand>
</feature>
<evidence type="ECO:0000256" key="3">
    <source>
        <dbReference type="ARBA" id="ARBA00022679"/>
    </source>
</evidence>
<dbReference type="Pfam" id="PF02782">
    <property type="entry name" value="FGGY_C"/>
    <property type="match status" value="1"/>
</dbReference>
<comment type="subunit">
    <text evidence="10 11">Homotetramer and homodimer (in equilibrium).</text>
</comment>
<dbReference type="GO" id="GO:0005524">
    <property type="term" value="F:ATP binding"/>
    <property type="evidence" value="ECO:0007669"/>
    <property type="project" value="UniProtKB-UniRule"/>
</dbReference>
<dbReference type="FunFam" id="3.30.420.40:FF:000007">
    <property type="entry name" value="Glycerol kinase"/>
    <property type="match status" value="1"/>
</dbReference>
<feature type="binding site" evidence="11">
    <location>
        <position position="82"/>
    </location>
    <ligand>
        <name>glycerol</name>
        <dbReference type="ChEBI" id="CHEBI:17754"/>
    </ligand>
</feature>
<feature type="domain" description="Carbohydrate kinase FGGY N-terminal" evidence="13">
    <location>
        <begin position="4"/>
        <end position="250"/>
    </location>
</feature>
<organism evidence="15 19">
    <name type="scientific">Fusicatenibacter saccharivorans</name>
    <dbReference type="NCBI Taxonomy" id="1150298"/>
    <lineage>
        <taxon>Bacteria</taxon>
        <taxon>Bacillati</taxon>
        <taxon>Bacillota</taxon>
        <taxon>Clostridia</taxon>
        <taxon>Lachnospirales</taxon>
        <taxon>Lachnospiraceae</taxon>
        <taxon>Fusicatenibacter</taxon>
    </lineage>
</organism>
<comment type="function">
    <text evidence="9 11">Key enzyme in the regulation of glycerol uptake and metabolism. Catalyzes the phosphorylation of glycerol to yield sn-glycerol 3-phosphate.</text>
</comment>
<feature type="binding site" evidence="11">
    <location>
        <position position="265"/>
    </location>
    <ligand>
        <name>ATP</name>
        <dbReference type="ChEBI" id="CHEBI:30616"/>
    </ligand>
</feature>
<evidence type="ECO:0000256" key="7">
    <source>
        <dbReference type="ARBA" id="ARBA00022840"/>
    </source>
</evidence>
<dbReference type="AlphaFoldDB" id="A0A174BM07"/>
<dbReference type="InterPro" id="IPR043129">
    <property type="entry name" value="ATPase_NBD"/>
</dbReference>
<comment type="similarity">
    <text evidence="2 11 12">Belongs to the FGGY kinase family.</text>
</comment>
<feature type="binding site" evidence="11">
    <location>
        <position position="409"/>
    </location>
    <ligand>
        <name>ATP</name>
        <dbReference type="ChEBI" id="CHEBI:30616"/>
    </ligand>
</feature>
<dbReference type="PROSITE" id="PS00933">
    <property type="entry name" value="FGGY_KINASES_1"/>
    <property type="match status" value="1"/>
</dbReference>
<keyword evidence="6 11" id="KW-0319">Glycerol metabolism</keyword>
<feature type="binding site" evidence="11">
    <location>
        <position position="82"/>
    </location>
    <ligand>
        <name>sn-glycerol 3-phosphate</name>
        <dbReference type="ChEBI" id="CHEBI:57597"/>
    </ligand>
</feature>
<evidence type="ECO:0000313" key="17">
    <source>
        <dbReference type="EMBL" id="MCG4764754.1"/>
    </source>
</evidence>
<evidence type="ECO:0000256" key="4">
    <source>
        <dbReference type="ARBA" id="ARBA00022741"/>
    </source>
</evidence>
<evidence type="ECO:0000313" key="20">
    <source>
        <dbReference type="Proteomes" id="UP000095709"/>
    </source>
</evidence>
<dbReference type="GO" id="GO:0019563">
    <property type="term" value="P:glycerol catabolic process"/>
    <property type="evidence" value="ECO:0007669"/>
    <property type="project" value="UniProtKB-UniRule"/>
</dbReference>
<feature type="binding site" evidence="11">
    <location>
        <position position="83"/>
    </location>
    <ligand>
        <name>glycerol</name>
        <dbReference type="ChEBI" id="CHEBI:17754"/>
    </ligand>
</feature>
<dbReference type="GeneID" id="79855996"/>
<dbReference type="InterPro" id="IPR005999">
    <property type="entry name" value="Glycerol_kin"/>
</dbReference>
<accession>A0A174BM07</accession>
<evidence type="ECO:0000313" key="21">
    <source>
        <dbReference type="Proteomes" id="UP000768180"/>
    </source>
</evidence>
<dbReference type="Proteomes" id="UP000095706">
    <property type="component" value="Unassembled WGS sequence"/>
</dbReference>
<evidence type="ECO:0000256" key="1">
    <source>
        <dbReference type="ARBA" id="ARBA00005190"/>
    </source>
</evidence>
<feature type="binding site" evidence="11">
    <location>
        <position position="12"/>
    </location>
    <ligand>
        <name>ADP</name>
        <dbReference type="ChEBI" id="CHEBI:456216"/>
    </ligand>
</feature>
<dbReference type="STRING" id="1150298.ERS852406_01095"/>
<keyword evidence="5 11" id="KW-0418">Kinase</keyword>
<reference evidence="18 21" key="2">
    <citation type="journal article" date="2020" name="Cell Host Microbe">
        <title>Functional and Genomic Variation between Human-Derived Isolates of Lachnospiraceae Reveals Inter- and Intra-Species Diversity.</title>
        <authorList>
            <person name="Sorbara M.T."/>
            <person name="Littmann E.R."/>
            <person name="Fontana E."/>
            <person name="Moody T.U."/>
            <person name="Kohout C.E."/>
            <person name="Gjonbalaj M."/>
            <person name="Eaton V."/>
            <person name="Seok R."/>
            <person name="Leiner I.M."/>
            <person name="Pamer E.G."/>
        </authorList>
    </citation>
    <scope>NUCLEOTIDE SEQUENCE [LARGE SCALE GENOMIC DNA]</scope>
    <source>
        <strain evidence="18 21">MSK.14.54</strain>
    </source>
</reference>
<reference evidence="19 20" key="1">
    <citation type="submission" date="2015-09" db="EMBL/GenBank/DDBJ databases">
        <authorList>
            <consortium name="Pathogen Informatics"/>
        </authorList>
    </citation>
    <scope>NUCLEOTIDE SEQUENCE [LARGE SCALE GENOMIC DNA]</scope>
    <source>
        <strain evidence="15 19">2789STDY5608849</strain>
        <strain evidence="16 20">2789STDY5834885</strain>
    </source>
</reference>
<dbReference type="Gene3D" id="3.30.420.40">
    <property type="match status" value="2"/>
</dbReference>
<evidence type="ECO:0000313" key="15">
    <source>
        <dbReference type="EMBL" id="CUO02072.1"/>
    </source>
</evidence>
<dbReference type="CDD" id="cd07769">
    <property type="entry name" value="ASKHA_NBD_FGGY_GK"/>
    <property type="match status" value="1"/>
</dbReference>
<dbReference type="FunFam" id="3.30.420.40:FF:000008">
    <property type="entry name" value="Glycerol kinase"/>
    <property type="match status" value="1"/>
</dbReference>
<feature type="binding site" evidence="11">
    <location>
        <position position="134"/>
    </location>
    <ligand>
        <name>sn-glycerol 3-phosphate</name>
        <dbReference type="ChEBI" id="CHEBI:57597"/>
    </ligand>
</feature>
<keyword evidence="3 11" id="KW-0808">Transferase</keyword>
<feature type="binding site" evidence="11">
    <location>
        <position position="243"/>
    </location>
    <ligand>
        <name>glycerol</name>
        <dbReference type="ChEBI" id="CHEBI:17754"/>
    </ligand>
</feature>
<dbReference type="Proteomes" id="UP001199915">
    <property type="component" value="Unassembled WGS sequence"/>
</dbReference>
<comment type="activity regulation">
    <text evidence="11">Activated by phosphorylation and inhibited by fructose 1,6-bisphosphate (FBP).</text>
</comment>
<dbReference type="PANTHER" id="PTHR10196:SF69">
    <property type="entry name" value="GLYCEROL KINASE"/>
    <property type="match status" value="1"/>
</dbReference>
<dbReference type="NCBIfam" id="TIGR01311">
    <property type="entry name" value="glycerol_kin"/>
    <property type="match status" value="1"/>
</dbReference>
<dbReference type="PANTHER" id="PTHR10196">
    <property type="entry name" value="SUGAR KINASE"/>
    <property type="match status" value="1"/>
</dbReference>
<evidence type="ECO:0000256" key="5">
    <source>
        <dbReference type="ARBA" id="ARBA00022777"/>
    </source>
</evidence>
<evidence type="ECO:0000256" key="6">
    <source>
        <dbReference type="ARBA" id="ARBA00022798"/>
    </source>
</evidence>
<proteinExistence type="inferred from homology"/>
<reference evidence="18" key="3">
    <citation type="submission" date="2020-02" db="EMBL/GenBank/DDBJ databases">
        <authorList>
            <person name="Littmann E."/>
            <person name="Sorbara M."/>
        </authorList>
    </citation>
    <scope>NUCLEOTIDE SEQUENCE</scope>
    <source>
        <strain evidence="18">MSK.14.54</strain>
    </source>
</reference>
<evidence type="ECO:0000256" key="10">
    <source>
        <dbReference type="ARBA" id="ARBA00063665"/>
    </source>
</evidence>
<evidence type="ECO:0000259" key="13">
    <source>
        <dbReference type="Pfam" id="PF00370"/>
    </source>
</evidence>
<dbReference type="InterPro" id="IPR018483">
    <property type="entry name" value="Carb_kinase_FGGY_CS"/>
</dbReference>
<dbReference type="InterPro" id="IPR000577">
    <property type="entry name" value="Carb_kinase_FGGY"/>
</dbReference>
<dbReference type="SUPFAM" id="SSF53067">
    <property type="entry name" value="Actin-like ATPase domain"/>
    <property type="match status" value="2"/>
</dbReference>
<comment type="catalytic activity">
    <reaction evidence="8 11">
        <text>glycerol + ATP = sn-glycerol 3-phosphate + ADP + H(+)</text>
        <dbReference type="Rhea" id="RHEA:21644"/>
        <dbReference type="ChEBI" id="CHEBI:15378"/>
        <dbReference type="ChEBI" id="CHEBI:17754"/>
        <dbReference type="ChEBI" id="CHEBI:30616"/>
        <dbReference type="ChEBI" id="CHEBI:57597"/>
        <dbReference type="ChEBI" id="CHEBI:456216"/>
        <dbReference type="EC" id="2.7.1.30"/>
    </reaction>
</comment>
<dbReference type="PIRSF" id="PIRSF000538">
    <property type="entry name" value="GlpK"/>
    <property type="match status" value="1"/>
</dbReference>
<dbReference type="RefSeq" id="WP_055219824.1">
    <property type="nucleotide sequence ID" value="NZ_CABJFB010000001.1"/>
</dbReference>
<evidence type="ECO:0000313" key="18">
    <source>
        <dbReference type="EMBL" id="NSE15255.1"/>
    </source>
</evidence>
<evidence type="ECO:0000256" key="11">
    <source>
        <dbReference type="HAMAP-Rule" id="MF_00186"/>
    </source>
</evidence>
<keyword evidence="7 11" id="KW-0067">ATP-binding</keyword>
<dbReference type="EC" id="2.7.1.30" evidence="11"/>